<protein>
    <recommendedName>
        <fullName evidence="1">Halobacterial output domain-containing protein</fullName>
    </recommendedName>
</protein>
<feature type="domain" description="Halobacterial output" evidence="1">
    <location>
        <begin position="28"/>
        <end position="101"/>
    </location>
</feature>
<dbReference type="AlphaFoldDB" id="A0A1H9RJI8"/>
<dbReference type="Pfam" id="PF18545">
    <property type="entry name" value="HalOD1"/>
    <property type="match status" value="1"/>
</dbReference>
<evidence type="ECO:0000313" key="3">
    <source>
        <dbReference type="Proteomes" id="UP000199114"/>
    </source>
</evidence>
<accession>A0A1H9RJI8</accession>
<evidence type="ECO:0000259" key="1">
    <source>
        <dbReference type="Pfam" id="PF18545"/>
    </source>
</evidence>
<dbReference type="RefSeq" id="WP_090621909.1">
    <property type="nucleotide sequence ID" value="NZ_FOFD01000007.1"/>
</dbReference>
<evidence type="ECO:0000313" key="2">
    <source>
        <dbReference type="EMBL" id="SER72970.1"/>
    </source>
</evidence>
<name>A0A1H9RJI8_9EURY</name>
<gene>
    <name evidence="2" type="ORF">SAMN04489841_4432</name>
</gene>
<dbReference type="OrthoDB" id="218532at2157"/>
<dbReference type="EMBL" id="FOFD01000007">
    <property type="protein sequence ID" value="SER72970.1"/>
    <property type="molecule type" value="Genomic_DNA"/>
</dbReference>
<proteinExistence type="predicted"/>
<keyword evidence="3" id="KW-1185">Reference proteome</keyword>
<sequence>MTVTSDDNGRSRIDRERKTAFVSHDWADTDSLTSTIVSTVAALSGSDPTEVERLYDRIDPESLETLFAPTSGPATRNTGQVSFRLDAYTITVHATGDIVVVRAA</sequence>
<dbReference type="STRING" id="1186196.SAMN04489841_4432"/>
<dbReference type="InterPro" id="IPR040624">
    <property type="entry name" value="HalOD1"/>
</dbReference>
<dbReference type="Proteomes" id="UP000199114">
    <property type="component" value="Unassembled WGS sequence"/>
</dbReference>
<reference evidence="3" key="1">
    <citation type="submission" date="2016-10" db="EMBL/GenBank/DDBJ databases">
        <authorList>
            <person name="Varghese N."/>
            <person name="Submissions S."/>
        </authorList>
    </citation>
    <scope>NUCLEOTIDE SEQUENCE [LARGE SCALE GENOMIC DNA]</scope>
    <source>
        <strain evidence="3">DSM 25055</strain>
    </source>
</reference>
<organism evidence="2 3">
    <name type="scientific">Natrinema salaciae</name>
    <dbReference type="NCBI Taxonomy" id="1186196"/>
    <lineage>
        <taxon>Archaea</taxon>
        <taxon>Methanobacteriati</taxon>
        <taxon>Methanobacteriota</taxon>
        <taxon>Stenosarchaea group</taxon>
        <taxon>Halobacteria</taxon>
        <taxon>Halobacteriales</taxon>
        <taxon>Natrialbaceae</taxon>
        <taxon>Natrinema</taxon>
    </lineage>
</organism>